<dbReference type="AlphaFoldDB" id="A0A7S4F3E0"/>
<dbReference type="SUPFAM" id="SSF55961">
    <property type="entry name" value="Bet v1-like"/>
    <property type="match status" value="1"/>
</dbReference>
<dbReference type="PANTHER" id="PTHR19308:SF14">
    <property type="entry name" value="START DOMAIN-CONTAINING PROTEIN"/>
    <property type="match status" value="1"/>
</dbReference>
<evidence type="ECO:0000313" key="2">
    <source>
        <dbReference type="EMBL" id="CAE0771045.1"/>
    </source>
</evidence>
<dbReference type="Gene3D" id="3.30.530.20">
    <property type="match status" value="1"/>
</dbReference>
<feature type="region of interest" description="Disordered" evidence="1">
    <location>
        <begin position="143"/>
        <end position="162"/>
    </location>
</feature>
<protein>
    <recommendedName>
        <fullName evidence="3">START domain-containing protein</fullName>
    </recommendedName>
</protein>
<dbReference type="EMBL" id="HBIZ01037103">
    <property type="protein sequence ID" value="CAE0771045.1"/>
    <property type="molecule type" value="Transcribed_RNA"/>
</dbReference>
<proteinExistence type="predicted"/>
<dbReference type="InterPro" id="IPR023393">
    <property type="entry name" value="START-like_dom_sf"/>
</dbReference>
<dbReference type="PANTHER" id="PTHR19308">
    <property type="entry name" value="PHOSPHATIDYLCHOLINE TRANSFER PROTEIN"/>
    <property type="match status" value="1"/>
</dbReference>
<name>A0A7S4F3E0_CHRCT</name>
<gene>
    <name evidence="2" type="ORF">PCAR00345_LOCUS23657</name>
</gene>
<dbReference type="InterPro" id="IPR051213">
    <property type="entry name" value="START_lipid_transfer"/>
</dbReference>
<accession>A0A7S4F3E0</accession>
<evidence type="ECO:0008006" key="3">
    <source>
        <dbReference type="Google" id="ProtNLM"/>
    </source>
</evidence>
<organism evidence="2">
    <name type="scientific">Chrysotila carterae</name>
    <name type="common">Marine alga</name>
    <name type="synonym">Syracosphaera carterae</name>
    <dbReference type="NCBI Taxonomy" id="13221"/>
    <lineage>
        <taxon>Eukaryota</taxon>
        <taxon>Haptista</taxon>
        <taxon>Haptophyta</taxon>
        <taxon>Prymnesiophyceae</taxon>
        <taxon>Isochrysidales</taxon>
        <taxon>Isochrysidaceae</taxon>
        <taxon>Chrysotila</taxon>
    </lineage>
</organism>
<reference evidence="2" key="1">
    <citation type="submission" date="2021-01" db="EMBL/GenBank/DDBJ databases">
        <authorList>
            <person name="Corre E."/>
            <person name="Pelletier E."/>
            <person name="Niang G."/>
            <person name="Scheremetjew M."/>
            <person name="Finn R."/>
            <person name="Kale V."/>
            <person name="Holt S."/>
            <person name="Cochrane G."/>
            <person name="Meng A."/>
            <person name="Brown T."/>
            <person name="Cohen L."/>
        </authorList>
    </citation>
    <scope>NUCLEOTIDE SEQUENCE</scope>
    <source>
        <strain evidence="2">CCMP645</strain>
    </source>
</reference>
<evidence type="ECO:0000256" key="1">
    <source>
        <dbReference type="SAM" id="MobiDB-lite"/>
    </source>
</evidence>
<sequence length="225" mass="25150">MFLWQQSRLYRERKQTSNARVLTTITSLALFICQCRAEGDGWRLFREEDAAGGRLRAETKESDQRDGVAFVRVHAKDIDVPVSTLTSTFLSPSLAHAWNPYMGSVRHLGANVQLQSYSLPWPFATREYLVHCTDEALRGGGHRSQCTPVASHPEAPMHSERVRGTSEALWKISPSTSDLSRRSDIFFEGSVDPGGALPKWLVNEIGKQASVNIVASLLKLAERRK</sequence>